<evidence type="ECO:0000256" key="2">
    <source>
        <dbReference type="ARBA" id="ARBA00022748"/>
    </source>
</evidence>
<reference evidence="7" key="1">
    <citation type="submission" date="2022-10" db="EMBL/GenBank/DDBJ databases">
        <authorList>
            <person name="Yu W.X."/>
        </authorList>
    </citation>
    <scope>NUCLEOTIDE SEQUENCE</scope>
    <source>
        <strain evidence="7">AAT</strain>
    </source>
</reference>
<dbReference type="SUPFAM" id="SSF52833">
    <property type="entry name" value="Thioredoxin-like"/>
    <property type="match status" value="1"/>
</dbReference>
<evidence type="ECO:0000259" key="6">
    <source>
        <dbReference type="PROSITE" id="PS51352"/>
    </source>
</evidence>
<evidence type="ECO:0000256" key="4">
    <source>
        <dbReference type="ARBA" id="ARBA00023284"/>
    </source>
</evidence>
<dbReference type="PANTHER" id="PTHR42852">
    <property type="entry name" value="THIOL:DISULFIDE INTERCHANGE PROTEIN DSBE"/>
    <property type="match status" value="1"/>
</dbReference>
<dbReference type="GO" id="GO:0030313">
    <property type="term" value="C:cell envelope"/>
    <property type="evidence" value="ECO:0007669"/>
    <property type="project" value="UniProtKB-SubCell"/>
</dbReference>
<keyword evidence="5" id="KW-0732">Signal</keyword>
<evidence type="ECO:0000256" key="1">
    <source>
        <dbReference type="ARBA" id="ARBA00004196"/>
    </source>
</evidence>
<dbReference type="Proteomes" id="UP001209229">
    <property type="component" value="Unassembled WGS sequence"/>
</dbReference>
<organism evidence="7 8">
    <name type="scientific">Plebeiibacterium sediminum</name>
    <dbReference type="NCBI Taxonomy" id="2992112"/>
    <lineage>
        <taxon>Bacteria</taxon>
        <taxon>Pseudomonadati</taxon>
        <taxon>Bacteroidota</taxon>
        <taxon>Bacteroidia</taxon>
        <taxon>Marinilabiliales</taxon>
        <taxon>Marinilabiliaceae</taxon>
        <taxon>Plebeiibacterium</taxon>
    </lineage>
</organism>
<keyword evidence="3" id="KW-1015">Disulfide bond</keyword>
<dbReference type="PANTHER" id="PTHR42852:SF6">
    <property type="entry name" value="THIOL:DISULFIDE INTERCHANGE PROTEIN DSBE"/>
    <property type="match status" value="1"/>
</dbReference>
<keyword evidence="2" id="KW-0201">Cytochrome c-type biogenesis</keyword>
<feature type="signal peptide" evidence="5">
    <location>
        <begin position="1"/>
        <end position="18"/>
    </location>
</feature>
<dbReference type="Gene3D" id="3.40.30.10">
    <property type="entry name" value="Glutaredoxin"/>
    <property type="match status" value="1"/>
</dbReference>
<protein>
    <submittedName>
        <fullName evidence="7">AhpC/TSA family protein</fullName>
    </submittedName>
</protein>
<dbReference type="Pfam" id="PF08534">
    <property type="entry name" value="Redoxin"/>
    <property type="match status" value="1"/>
</dbReference>
<evidence type="ECO:0000313" key="7">
    <source>
        <dbReference type="EMBL" id="MCW3786423.1"/>
    </source>
</evidence>
<keyword evidence="8" id="KW-1185">Reference proteome</keyword>
<dbReference type="EMBL" id="JAPDPJ010000014">
    <property type="protein sequence ID" value="MCW3786423.1"/>
    <property type="molecule type" value="Genomic_DNA"/>
</dbReference>
<keyword evidence="4" id="KW-0676">Redox-active center</keyword>
<dbReference type="PROSITE" id="PS51257">
    <property type="entry name" value="PROKAR_LIPOPROTEIN"/>
    <property type="match status" value="1"/>
</dbReference>
<dbReference type="AlphaFoldDB" id="A0AAE3SFQ3"/>
<comment type="subcellular location">
    <subcellularLocation>
        <location evidence="1">Cell envelope</location>
    </subcellularLocation>
</comment>
<dbReference type="InterPro" id="IPR025380">
    <property type="entry name" value="DUF4369"/>
</dbReference>
<comment type="caution">
    <text evidence="7">The sequence shown here is derived from an EMBL/GenBank/DDBJ whole genome shotgun (WGS) entry which is preliminary data.</text>
</comment>
<dbReference type="GO" id="GO:0017004">
    <property type="term" value="P:cytochrome complex assembly"/>
    <property type="evidence" value="ECO:0007669"/>
    <property type="project" value="UniProtKB-KW"/>
</dbReference>
<dbReference type="InterPro" id="IPR050553">
    <property type="entry name" value="Thioredoxin_ResA/DsbE_sf"/>
</dbReference>
<dbReference type="PROSITE" id="PS00194">
    <property type="entry name" value="THIOREDOXIN_1"/>
    <property type="match status" value="1"/>
</dbReference>
<gene>
    <name evidence="7" type="ORF">OM075_08085</name>
</gene>
<feature type="domain" description="Thioredoxin" evidence="6">
    <location>
        <begin position="247"/>
        <end position="396"/>
    </location>
</feature>
<name>A0AAE3SFQ3_9BACT</name>
<dbReference type="GO" id="GO:0016491">
    <property type="term" value="F:oxidoreductase activity"/>
    <property type="evidence" value="ECO:0007669"/>
    <property type="project" value="InterPro"/>
</dbReference>
<evidence type="ECO:0000313" key="8">
    <source>
        <dbReference type="Proteomes" id="UP001209229"/>
    </source>
</evidence>
<dbReference type="CDD" id="cd02966">
    <property type="entry name" value="TlpA_like_family"/>
    <property type="match status" value="1"/>
</dbReference>
<dbReference type="InterPro" id="IPR013740">
    <property type="entry name" value="Redoxin"/>
</dbReference>
<dbReference type="PROSITE" id="PS51352">
    <property type="entry name" value="THIOREDOXIN_2"/>
    <property type="match status" value="1"/>
</dbReference>
<evidence type="ECO:0000256" key="5">
    <source>
        <dbReference type="SAM" id="SignalP"/>
    </source>
</evidence>
<dbReference type="Pfam" id="PF14289">
    <property type="entry name" value="DUF4369"/>
    <property type="match status" value="1"/>
</dbReference>
<evidence type="ECO:0000256" key="3">
    <source>
        <dbReference type="ARBA" id="ARBA00023157"/>
    </source>
</evidence>
<dbReference type="InterPro" id="IPR013766">
    <property type="entry name" value="Thioredoxin_domain"/>
</dbReference>
<feature type="chain" id="PRO_5042061924" evidence="5">
    <location>
        <begin position="19"/>
        <end position="397"/>
    </location>
</feature>
<accession>A0AAE3SFQ3</accession>
<sequence length="397" mass="44566">MIKRLAFFATMLSLASCAQTKSPSDTKFSVEGKIEGAQGKKIVQIMYFDEGERIYLADTIDDGIFHFEGKVTCPLKGNLRVNDLDPETGRIKMTIGDAGMTQLYLENTAINVSFKEGDIKNALITGGPVQSEFNEYNKFIEEPASKQRELMEKLYAGYRSKNLKPEDFQALQAEIGTQVEKITDLSINYIIEHTDSYVSVGLLEEIARREGKPVDELFAMFNNMSEAVKTSHVGEKLNQSLTYLKASQIGNVAPDFTKKSITGEDLTLSSLRGKYVLLDFWGSWCGPCRASHPHLREINEKYKSHGLEIVSIGCEKNRSLEKCESSWKTAVEKDGMQDWKHVLNNYDKDKFDLPSMFSVKAYPTKILLDKDGKIVAKHIGGGNNEELDQKLKDLIGL</sequence>
<dbReference type="InterPro" id="IPR036249">
    <property type="entry name" value="Thioredoxin-like_sf"/>
</dbReference>
<dbReference type="InterPro" id="IPR017937">
    <property type="entry name" value="Thioredoxin_CS"/>
</dbReference>
<proteinExistence type="predicted"/>
<dbReference type="RefSeq" id="WP_301189988.1">
    <property type="nucleotide sequence ID" value="NZ_JAPDPJ010000014.1"/>
</dbReference>